<sequence length="77" mass="8245">MNLYAACSFLLAVLGFLGGLIWYANRAGRNSARVDTSQRDTANANAATQAAHAMLNARTNGIRTDNQLLDTLDKGAF</sequence>
<dbReference type="EMBL" id="JANIDW010000015">
    <property type="protein sequence ID" value="MCX5615362.1"/>
    <property type="molecule type" value="Genomic_DNA"/>
</dbReference>
<gene>
    <name evidence="1" type="ORF">NQF64_08885</name>
    <name evidence="2" type="ORF">NQF64_08955</name>
</gene>
<evidence type="ECO:0000313" key="3">
    <source>
        <dbReference type="Proteomes" id="UP001165648"/>
    </source>
</evidence>
<protein>
    <submittedName>
        <fullName evidence="2">Uncharacterized protein</fullName>
    </submittedName>
</protein>
<evidence type="ECO:0000313" key="2">
    <source>
        <dbReference type="EMBL" id="MCX5615362.1"/>
    </source>
</evidence>
<organism evidence="2 3">
    <name type="scientific">Bombella saccharophila</name>
    <dbReference type="NCBI Taxonomy" id="2967338"/>
    <lineage>
        <taxon>Bacteria</taxon>
        <taxon>Pseudomonadati</taxon>
        <taxon>Pseudomonadota</taxon>
        <taxon>Alphaproteobacteria</taxon>
        <taxon>Acetobacterales</taxon>
        <taxon>Acetobacteraceae</taxon>
        <taxon>Bombella</taxon>
    </lineage>
</organism>
<reference evidence="2 3" key="1">
    <citation type="submission" date="2022-07" db="EMBL/GenBank/DDBJ databases">
        <title>Bombella genomes.</title>
        <authorList>
            <person name="Harer L."/>
            <person name="Styblova S."/>
            <person name="Ehrmann M."/>
        </authorList>
    </citation>
    <scope>NUCLEOTIDE SEQUENCE [LARGE SCALE GENOMIC DNA]</scope>
    <source>
        <strain evidence="2 3">TMW 2.2558</strain>
    </source>
</reference>
<proteinExistence type="predicted"/>
<comment type="caution">
    <text evidence="2">The sequence shown here is derived from an EMBL/GenBank/DDBJ whole genome shotgun (WGS) entry which is preliminary data.</text>
</comment>
<name>A0ABT3WC71_9PROT</name>
<accession>A0ABT3WC71</accession>
<dbReference type="RefSeq" id="WP_099027550.1">
    <property type="nucleotide sequence ID" value="NZ_JANIDW010000011.1"/>
</dbReference>
<dbReference type="EMBL" id="JANIDW010000011">
    <property type="protein sequence ID" value="MCX5615348.1"/>
    <property type="molecule type" value="Genomic_DNA"/>
</dbReference>
<dbReference type="Proteomes" id="UP001165648">
    <property type="component" value="Unassembled WGS sequence"/>
</dbReference>
<evidence type="ECO:0000313" key="1">
    <source>
        <dbReference type="EMBL" id="MCX5615348.1"/>
    </source>
</evidence>
<keyword evidence="3" id="KW-1185">Reference proteome</keyword>